<dbReference type="GO" id="GO:0005975">
    <property type="term" value="P:carbohydrate metabolic process"/>
    <property type="evidence" value="ECO:0007669"/>
    <property type="project" value="InterPro"/>
</dbReference>
<feature type="signal peptide" evidence="2">
    <location>
        <begin position="1"/>
        <end position="20"/>
    </location>
</feature>
<dbReference type="EMBL" id="WNWS01000101">
    <property type="protein sequence ID" value="KAE9980591.1"/>
    <property type="molecule type" value="Genomic_DNA"/>
</dbReference>
<name>A0A8H3Z5N5_VENIN</name>
<dbReference type="AlphaFoldDB" id="A0A8H3Z5N5"/>
<protein>
    <recommendedName>
        <fullName evidence="3">GH16 domain-containing protein</fullName>
    </recommendedName>
</protein>
<evidence type="ECO:0000313" key="5">
    <source>
        <dbReference type="EMBL" id="KAE9983554.1"/>
    </source>
</evidence>
<evidence type="ECO:0000256" key="2">
    <source>
        <dbReference type="SAM" id="SignalP"/>
    </source>
</evidence>
<organism evidence="4 7">
    <name type="scientific">Venturia inaequalis</name>
    <name type="common">Apple scab fungus</name>
    <dbReference type="NCBI Taxonomy" id="5025"/>
    <lineage>
        <taxon>Eukaryota</taxon>
        <taxon>Fungi</taxon>
        <taxon>Dikarya</taxon>
        <taxon>Ascomycota</taxon>
        <taxon>Pezizomycotina</taxon>
        <taxon>Dothideomycetes</taxon>
        <taxon>Pleosporomycetidae</taxon>
        <taxon>Venturiales</taxon>
        <taxon>Venturiaceae</taxon>
        <taxon>Venturia</taxon>
    </lineage>
</organism>
<dbReference type="CDD" id="cd00413">
    <property type="entry name" value="Glyco_hydrolase_16"/>
    <property type="match status" value="1"/>
</dbReference>
<dbReference type="PROSITE" id="PS51762">
    <property type="entry name" value="GH16_2"/>
    <property type="match status" value="1"/>
</dbReference>
<accession>A0A8H3Z5N5</accession>
<dbReference type="InterPro" id="IPR013320">
    <property type="entry name" value="ConA-like_dom_sf"/>
</dbReference>
<keyword evidence="1" id="KW-0472">Membrane</keyword>
<evidence type="ECO:0000256" key="1">
    <source>
        <dbReference type="SAM" id="Phobius"/>
    </source>
</evidence>
<dbReference type="GO" id="GO:0004553">
    <property type="term" value="F:hydrolase activity, hydrolyzing O-glycosyl compounds"/>
    <property type="evidence" value="ECO:0007669"/>
    <property type="project" value="InterPro"/>
</dbReference>
<dbReference type="Pfam" id="PF00722">
    <property type="entry name" value="Glyco_hydro_16"/>
    <property type="match status" value="1"/>
</dbReference>
<gene>
    <name evidence="5" type="ORF">BLS_004136</name>
    <name evidence="6" type="ORF">EG327_006758</name>
    <name evidence="4" type="ORF">EG328_000228</name>
</gene>
<sequence length="378" mass="41807">MFSFLPIVTSFALFYTLTAATCQCGFSVNSTDSPSYQVFTEFVETDFTQAILGGWIPQNYTVPKPIARGPYGKIASPKNVVPSKQGLQLWVKRPSGDTIPMAEVSTQRTDMLYGSFRIKAKMTGINGTCGALFWFRNNTQEIDMEFLSKQYESGGTVNLVNQSPESEAAGFNAAYTPGYDVQKLPFRPDGDFHEYRFDWIPGSISYYADGVLLKVFTHDIPNSPGHMVMNHWSNGDIGWSAGPPVQDTAITIQYTHLYFNSSEPRELTRFKTACPDNDVAKVCTIQDSNVALMPPVSTTGNSFVAPWDGPGSKPPVPEVPKNGSKNYLIAGVSIAVAIILFVLLMLTVKHWDDWRLKLRICGFRRVPSPTDKHALQGA</sequence>
<evidence type="ECO:0000313" key="6">
    <source>
        <dbReference type="EMBL" id="KAE9994615.1"/>
    </source>
</evidence>
<keyword evidence="1" id="KW-0812">Transmembrane</keyword>
<dbReference type="OrthoDB" id="25131at2759"/>
<dbReference type="Gene3D" id="2.60.120.200">
    <property type="match status" value="1"/>
</dbReference>
<keyword evidence="1" id="KW-1133">Transmembrane helix</keyword>
<dbReference type="Proteomes" id="UP000490939">
    <property type="component" value="Unassembled WGS sequence"/>
</dbReference>
<dbReference type="Proteomes" id="UP000447873">
    <property type="component" value="Unassembled WGS sequence"/>
</dbReference>
<feature type="chain" id="PRO_5044691173" description="GH16 domain-containing protein" evidence="2">
    <location>
        <begin position="21"/>
        <end position="378"/>
    </location>
</feature>
<comment type="caution">
    <text evidence="4">The sequence shown here is derived from an EMBL/GenBank/DDBJ whole genome shotgun (WGS) entry which is preliminary data.</text>
</comment>
<proteinExistence type="predicted"/>
<feature type="domain" description="GH16" evidence="3">
    <location>
        <begin position="26"/>
        <end position="263"/>
    </location>
</feature>
<feature type="transmembrane region" description="Helical" evidence="1">
    <location>
        <begin position="327"/>
        <end position="348"/>
    </location>
</feature>
<dbReference type="Proteomes" id="UP000433883">
    <property type="component" value="Unassembled WGS sequence"/>
</dbReference>
<keyword evidence="8" id="KW-1185">Reference proteome</keyword>
<dbReference type="PANTHER" id="PTHR38121">
    <property type="entry name" value="GH16 DOMAIN-CONTAINING PROTEIN"/>
    <property type="match status" value="1"/>
</dbReference>
<keyword evidence="2" id="KW-0732">Signal</keyword>
<dbReference type="InterPro" id="IPR000757">
    <property type="entry name" value="Beta-glucanase-like"/>
</dbReference>
<dbReference type="PANTHER" id="PTHR38121:SF5">
    <property type="entry name" value="GH16 DOMAIN-CONTAINING PROTEIN"/>
    <property type="match status" value="1"/>
</dbReference>
<evidence type="ECO:0000259" key="3">
    <source>
        <dbReference type="PROSITE" id="PS51762"/>
    </source>
</evidence>
<dbReference type="EMBL" id="WNWR01000004">
    <property type="protein sequence ID" value="KAE9994615.1"/>
    <property type="molecule type" value="Genomic_DNA"/>
</dbReference>
<dbReference type="EMBL" id="WNWQ01000027">
    <property type="protein sequence ID" value="KAE9983554.1"/>
    <property type="molecule type" value="Genomic_DNA"/>
</dbReference>
<evidence type="ECO:0000313" key="7">
    <source>
        <dbReference type="Proteomes" id="UP000447873"/>
    </source>
</evidence>
<evidence type="ECO:0000313" key="4">
    <source>
        <dbReference type="EMBL" id="KAE9980591.1"/>
    </source>
</evidence>
<reference evidence="4 7" key="1">
    <citation type="submission" date="2018-12" db="EMBL/GenBank/DDBJ databases">
        <title>Venturia inaequalis Genome Resource.</title>
        <authorList>
            <person name="Lichtner F.J."/>
        </authorList>
    </citation>
    <scope>NUCLEOTIDE SEQUENCE [LARGE SCALE GENOMIC DNA]</scope>
    <source>
        <strain evidence="4 7">120213</strain>
        <strain evidence="5">Bline_iso_100314</strain>
        <strain evidence="6 8">DMI_063113</strain>
    </source>
</reference>
<dbReference type="SUPFAM" id="SSF49899">
    <property type="entry name" value="Concanavalin A-like lectins/glucanases"/>
    <property type="match status" value="1"/>
</dbReference>
<evidence type="ECO:0000313" key="8">
    <source>
        <dbReference type="Proteomes" id="UP000490939"/>
    </source>
</evidence>